<keyword evidence="3" id="KW-1185">Reference proteome</keyword>
<dbReference type="EMBL" id="BMHY01000001">
    <property type="protein sequence ID" value="GGG56995.1"/>
    <property type="molecule type" value="Genomic_DNA"/>
</dbReference>
<dbReference type="GO" id="GO:0016787">
    <property type="term" value="F:hydrolase activity"/>
    <property type="evidence" value="ECO:0007669"/>
    <property type="project" value="UniProtKB-KW"/>
</dbReference>
<gene>
    <name evidence="2" type="ORF">GCM10010918_07550</name>
</gene>
<dbReference type="PRINTS" id="PR00111">
    <property type="entry name" value="ABHYDROLASE"/>
</dbReference>
<dbReference type="GO" id="GO:0016020">
    <property type="term" value="C:membrane"/>
    <property type="evidence" value="ECO:0007669"/>
    <property type="project" value="TreeGrafter"/>
</dbReference>
<dbReference type="Proteomes" id="UP000600247">
    <property type="component" value="Unassembled WGS sequence"/>
</dbReference>
<dbReference type="PANTHER" id="PTHR43798">
    <property type="entry name" value="MONOACYLGLYCEROL LIPASE"/>
    <property type="match status" value="1"/>
</dbReference>
<keyword evidence="2" id="KW-0378">Hydrolase</keyword>
<dbReference type="SUPFAM" id="SSF53474">
    <property type="entry name" value="alpha/beta-Hydrolases"/>
    <property type="match status" value="1"/>
</dbReference>
<dbReference type="AlphaFoldDB" id="A0A917GU57"/>
<accession>A0A917GU57</accession>
<proteinExistence type="predicted"/>
<evidence type="ECO:0000313" key="2">
    <source>
        <dbReference type="EMBL" id="GGG56995.1"/>
    </source>
</evidence>
<dbReference type="PANTHER" id="PTHR43798:SF33">
    <property type="entry name" value="HYDROLASE, PUTATIVE (AFU_ORTHOLOGUE AFUA_2G14860)-RELATED"/>
    <property type="match status" value="1"/>
</dbReference>
<protein>
    <submittedName>
        <fullName evidence="2">Alpha/beta hydrolase</fullName>
    </submittedName>
</protein>
<organism evidence="2 3">
    <name type="scientific">Paenibacillus radicis</name>
    <name type="common">ex Gao et al. 2016</name>
    <dbReference type="NCBI Taxonomy" id="1737354"/>
    <lineage>
        <taxon>Bacteria</taxon>
        <taxon>Bacillati</taxon>
        <taxon>Bacillota</taxon>
        <taxon>Bacilli</taxon>
        <taxon>Bacillales</taxon>
        <taxon>Paenibacillaceae</taxon>
        <taxon>Paenibacillus</taxon>
    </lineage>
</organism>
<dbReference type="RefSeq" id="WP_188887571.1">
    <property type="nucleotide sequence ID" value="NZ_BMHY01000001.1"/>
</dbReference>
<reference evidence="2 3" key="1">
    <citation type="journal article" date="2014" name="Int. J. Syst. Evol. Microbiol.">
        <title>Complete genome sequence of Corynebacterium casei LMG S-19264T (=DSM 44701T), isolated from a smear-ripened cheese.</title>
        <authorList>
            <consortium name="US DOE Joint Genome Institute (JGI-PGF)"/>
            <person name="Walter F."/>
            <person name="Albersmeier A."/>
            <person name="Kalinowski J."/>
            <person name="Ruckert C."/>
        </authorList>
    </citation>
    <scope>NUCLEOTIDE SEQUENCE [LARGE SCALE GENOMIC DNA]</scope>
    <source>
        <strain evidence="2 3">CGMCC 1.15286</strain>
    </source>
</reference>
<sequence>MEKHTVHVNGIDMVYEECGSGNKKTIIFLHGFCGSSRYWHKVCPLLSDNYRIIMPQLRGHGETTAPEGAYTMELMADDILCLMDKLGLHKASLFGHSLGGYVTLAFAEQYPHRLAGFGLIHSTALPDSETMKQKRLEDIDTIREEGIAAYVSELIPKLFLESKRDEKQEEVDEFISAGQQMKPEGAIHTLEGMMQRPDRSKVLAKASFPILLVAGAKDDVISPIATFSLTELGAYKSTYDYPHISENTFEGVAHMSLVEAPDQLSRVIANYLKTLNEKETVRTK</sequence>
<comment type="caution">
    <text evidence="2">The sequence shown here is derived from an EMBL/GenBank/DDBJ whole genome shotgun (WGS) entry which is preliminary data.</text>
</comment>
<name>A0A917GU57_9BACL</name>
<dbReference type="Gene3D" id="3.40.50.1820">
    <property type="entry name" value="alpha/beta hydrolase"/>
    <property type="match status" value="1"/>
</dbReference>
<evidence type="ECO:0000259" key="1">
    <source>
        <dbReference type="Pfam" id="PF00561"/>
    </source>
</evidence>
<feature type="domain" description="AB hydrolase-1" evidence="1">
    <location>
        <begin position="25"/>
        <end position="260"/>
    </location>
</feature>
<dbReference type="Pfam" id="PF00561">
    <property type="entry name" value="Abhydrolase_1"/>
    <property type="match status" value="1"/>
</dbReference>
<dbReference type="InterPro" id="IPR050266">
    <property type="entry name" value="AB_hydrolase_sf"/>
</dbReference>
<evidence type="ECO:0000313" key="3">
    <source>
        <dbReference type="Proteomes" id="UP000600247"/>
    </source>
</evidence>
<dbReference type="InterPro" id="IPR000073">
    <property type="entry name" value="AB_hydrolase_1"/>
</dbReference>
<dbReference type="InterPro" id="IPR029058">
    <property type="entry name" value="AB_hydrolase_fold"/>
</dbReference>